<dbReference type="EMBL" id="LIZX01000137">
    <property type="protein sequence ID" value="KPJ65078.1"/>
    <property type="molecule type" value="Genomic_DNA"/>
</dbReference>
<comment type="caution">
    <text evidence="1">The sequence shown here is derived from an EMBL/GenBank/DDBJ whole genome shotgun (WGS) entry which is preliminary data.</text>
</comment>
<sequence>MSSFIISKKSRPDDECWLCGKKEGVSICDIIYYDDDVVVSREKALCPECAKKIKSGKIKGIYTRDRIFGKKEENPK</sequence>
<proteinExistence type="predicted"/>
<reference evidence="1 2" key="1">
    <citation type="journal article" date="2015" name="Microbiome">
        <title>Genomic resolution of linkages in carbon, nitrogen, and sulfur cycling among widespread estuary sediment bacteria.</title>
        <authorList>
            <person name="Baker B.J."/>
            <person name="Lazar C.S."/>
            <person name="Teske A.P."/>
            <person name="Dick G.J."/>
        </authorList>
    </citation>
    <scope>NUCLEOTIDE SEQUENCE [LARGE SCALE GENOMIC DNA]</scope>
    <source>
        <strain evidence="1">DG_54_3</strain>
    </source>
</reference>
<name>A0A0S7XRP9_UNCSA</name>
<dbReference type="Proteomes" id="UP000051861">
    <property type="component" value="Unassembled WGS sequence"/>
</dbReference>
<dbReference type="AlphaFoldDB" id="A0A0S7XRP9"/>
<organism evidence="1 2">
    <name type="scientific">candidate division WOR-1 bacterium DG_54_3</name>
    <dbReference type="NCBI Taxonomy" id="1703775"/>
    <lineage>
        <taxon>Bacteria</taxon>
        <taxon>Bacillati</taxon>
        <taxon>Saganbacteria</taxon>
    </lineage>
</organism>
<protein>
    <submittedName>
        <fullName evidence="1">Uncharacterized protein</fullName>
    </submittedName>
</protein>
<accession>A0A0S7XRP9</accession>
<evidence type="ECO:0000313" key="1">
    <source>
        <dbReference type="EMBL" id="KPJ65078.1"/>
    </source>
</evidence>
<evidence type="ECO:0000313" key="2">
    <source>
        <dbReference type="Proteomes" id="UP000051861"/>
    </source>
</evidence>
<gene>
    <name evidence="1" type="ORF">AMJ44_11075</name>
</gene>